<dbReference type="InterPro" id="IPR017853">
    <property type="entry name" value="GH"/>
</dbReference>
<proteinExistence type="predicted"/>
<gene>
    <name evidence="1" type="ORF">MUN87_18765</name>
</gene>
<name>A0ABY4GLR0_9BACI</name>
<evidence type="ECO:0000313" key="1">
    <source>
        <dbReference type="EMBL" id="UOQ84677.1"/>
    </source>
</evidence>
<dbReference type="SUPFAM" id="SSF51445">
    <property type="entry name" value="(Trans)glycosidases"/>
    <property type="match status" value="1"/>
</dbReference>
<evidence type="ECO:0000313" key="2">
    <source>
        <dbReference type="Proteomes" id="UP000831537"/>
    </source>
</evidence>
<evidence type="ECO:0008006" key="3">
    <source>
        <dbReference type="Google" id="ProtNLM"/>
    </source>
</evidence>
<dbReference type="Proteomes" id="UP000831537">
    <property type="component" value="Chromosome"/>
</dbReference>
<organism evidence="1 2">
    <name type="scientific">Gracilibacillus salinarum</name>
    <dbReference type="NCBI Taxonomy" id="2932255"/>
    <lineage>
        <taxon>Bacteria</taxon>
        <taxon>Bacillati</taxon>
        <taxon>Bacillota</taxon>
        <taxon>Bacilli</taxon>
        <taxon>Bacillales</taxon>
        <taxon>Bacillaceae</taxon>
        <taxon>Gracilibacillus</taxon>
    </lineage>
</organism>
<keyword evidence="2" id="KW-1185">Reference proteome</keyword>
<dbReference type="RefSeq" id="WP_244742761.1">
    <property type="nucleotide sequence ID" value="NZ_CP095071.1"/>
</dbReference>
<accession>A0ABY4GLR0</accession>
<sequence>MYNQNRIQPFKDNPAYWQYKGKPVLLIGASNDDNLYQWVGERLTDHLDLLQTVGGNYVRNTMSDRDSGNVYPFKEIKADTYDLDQWNDAYWERLSFFLEETKKREIIPQITLWDQHDLKLWNTLPWNPKNNINYEERDLEAPASFTKTVTDQNHAVLTYQNQYIEKLMEITLQYDHCLYNINNESWAGLEWENYWATVIHQSAAKQNKQIEVTTMHMHPSSTVRTFLQYPELYSFVDISQINQDSKGEKGQAHWDEIQKFRNIIHARTPVPMNHEKIYGDHEQLDKKRIAYNTSAGTTTEAVQRFWRDIFGGSASARFHRNEGNWGMGLSATAQNQLRAMDLLVKRLDVFACRPANHLLTNRNENGCYCFANVGIQYAVYFPEEGSVELDPWVYNDEWSVQWLLIDEAQWKPEERVTVEWVKVRNEYKIEGKLALRTPGSGSWVALIEEASGEKQ</sequence>
<protein>
    <recommendedName>
        <fullName evidence="3">DUF4038 domain-containing protein</fullName>
    </recommendedName>
</protein>
<dbReference type="Gene3D" id="3.20.20.80">
    <property type="entry name" value="Glycosidases"/>
    <property type="match status" value="1"/>
</dbReference>
<reference evidence="1 2" key="1">
    <citation type="submission" date="2022-04" db="EMBL/GenBank/DDBJ databases">
        <title>Gracilibacillus sp. isolated from saltern.</title>
        <authorList>
            <person name="Won M."/>
            <person name="Lee C.-M."/>
            <person name="Woen H.-Y."/>
            <person name="Kwon S.-W."/>
        </authorList>
    </citation>
    <scope>NUCLEOTIDE SEQUENCE [LARGE SCALE GENOMIC DNA]</scope>
    <source>
        <strain evidence="1 2">SSPM10-3</strain>
    </source>
</reference>
<dbReference type="EMBL" id="CP095071">
    <property type="protein sequence ID" value="UOQ84677.1"/>
    <property type="molecule type" value="Genomic_DNA"/>
</dbReference>